<accession>A0A067LQH2</accession>
<keyword evidence="2" id="KW-1185">Reference proteome</keyword>
<dbReference type="Proteomes" id="UP000027138">
    <property type="component" value="Unassembled WGS sequence"/>
</dbReference>
<reference evidence="1 2" key="1">
    <citation type="journal article" date="2014" name="PLoS ONE">
        <title>Global Analysis of Gene Expression Profiles in Physic Nut (Jatropha curcas L.) Seedlings Exposed to Salt Stress.</title>
        <authorList>
            <person name="Zhang L."/>
            <person name="Zhang C."/>
            <person name="Wu P."/>
            <person name="Chen Y."/>
            <person name="Li M."/>
            <person name="Jiang H."/>
            <person name="Wu G."/>
        </authorList>
    </citation>
    <scope>NUCLEOTIDE SEQUENCE [LARGE SCALE GENOMIC DNA]</scope>
    <source>
        <strain evidence="2">cv. GZQX0401</strain>
        <tissue evidence="1">Young leaves</tissue>
    </source>
</reference>
<organism evidence="1 2">
    <name type="scientific">Jatropha curcas</name>
    <name type="common">Barbados nut</name>
    <dbReference type="NCBI Taxonomy" id="180498"/>
    <lineage>
        <taxon>Eukaryota</taxon>
        <taxon>Viridiplantae</taxon>
        <taxon>Streptophyta</taxon>
        <taxon>Embryophyta</taxon>
        <taxon>Tracheophyta</taxon>
        <taxon>Spermatophyta</taxon>
        <taxon>Magnoliopsida</taxon>
        <taxon>eudicotyledons</taxon>
        <taxon>Gunneridae</taxon>
        <taxon>Pentapetalae</taxon>
        <taxon>rosids</taxon>
        <taxon>fabids</taxon>
        <taxon>Malpighiales</taxon>
        <taxon>Euphorbiaceae</taxon>
        <taxon>Crotonoideae</taxon>
        <taxon>Jatropheae</taxon>
        <taxon>Jatropha</taxon>
    </lineage>
</organism>
<proteinExistence type="predicted"/>
<evidence type="ECO:0000313" key="1">
    <source>
        <dbReference type="EMBL" id="KDP47180.1"/>
    </source>
</evidence>
<dbReference type="AlphaFoldDB" id="A0A067LQH2"/>
<name>A0A067LQH2_JATCU</name>
<protein>
    <submittedName>
        <fullName evidence="1">Uncharacterized protein</fullName>
    </submittedName>
</protein>
<evidence type="ECO:0000313" key="2">
    <source>
        <dbReference type="Proteomes" id="UP000027138"/>
    </source>
</evidence>
<sequence>MTEEVPIVPRLNVDPASWILLVFDFSAYEIPSYDFETDVMLLRPPIDHVLGMDRNSPYWPPLVYFCILSRCLLLSGIDGYGSLRLLPIVQQMARQCMPFPLTLAETFT</sequence>
<gene>
    <name evidence="1" type="ORF">JCGZ_25689</name>
</gene>
<dbReference type="EMBL" id="KK914192">
    <property type="protein sequence ID" value="KDP47180.1"/>
    <property type="molecule type" value="Genomic_DNA"/>
</dbReference>